<dbReference type="EMBL" id="JAMHKS010000032">
    <property type="protein sequence ID" value="MCU6676097.1"/>
    <property type="molecule type" value="Genomic_DNA"/>
</dbReference>
<feature type="domain" description="Bacterioopsin transcriptional activator GAF and HTH associated" evidence="2">
    <location>
        <begin position="71"/>
        <end position="131"/>
    </location>
</feature>
<evidence type="ECO:0000259" key="2">
    <source>
        <dbReference type="Pfam" id="PF15915"/>
    </source>
</evidence>
<keyword evidence="4" id="KW-1185">Reference proteome</keyword>
<dbReference type="RefSeq" id="WP_262660565.1">
    <property type="nucleotide sequence ID" value="NZ_JAMHKS010000032.1"/>
</dbReference>
<dbReference type="Proteomes" id="UP001062027">
    <property type="component" value="Unassembled WGS sequence"/>
</dbReference>
<dbReference type="Pfam" id="PF15915">
    <property type="entry name" value="BAT"/>
    <property type="match status" value="1"/>
</dbReference>
<gene>
    <name evidence="3" type="ORF">M8318_00160</name>
</gene>
<dbReference type="InterPro" id="IPR003018">
    <property type="entry name" value="GAF"/>
</dbReference>
<evidence type="ECO:0000313" key="3">
    <source>
        <dbReference type="EMBL" id="MCU6676097.1"/>
    </source>
</evidence>
<name>A0ABT2R5E0_9ENTR</name>
<accession>A0ABT2R5E0</accession>
<evidence type="ECO:0000313" key="4">
    <source>
        <dbReference type="Proteomes" id="UP001062027"/>
    </source>
</evidence>
<dbReference type="InterPro" id="IPR029016">
    <property type="entry name" value="GAF-like_dom_sf"/>
</dbReference>
<sequence length="134" mass="14346">EPWREAALERGYLSAIAVPLTYRETTYGVLCVYAPRPEAFDADERAVLSDLGETVAYAIGAAEQRRALMSDTVIELEFGTRDRSIGFVDLSAAASCEVVVDGVTPTGEALVAFLTIRGPESETVLDVVAADSET</sequence>
<feature type="domain" description="GAF" evidence="1">
    <location>
        <begin position="3"/>
        <end position="59"/>
    </location>
</feature>
<dbReference type="InterPro" id="IPR031803">
    <property type="entry name" value="BAT_GAF/HTH-assoc"/>
</dbReference>
<protein>
    <submittedName>
        <fullName evidence="3">GAF domain-containing protein</fullName>
    </submittedName>
</protein>
<comment type="caution">
    <text evidence="3">The sequence shown here is derived from an EMBL/GenBank/DDBJ whole genome shotgun (WGS) entry which is preliminary data.</text>
</comment>
<feature type="non-terminal residue" evidence="3">
    <location>
        <position position="134"/>
    </location>
</feature>
<reference evidence="3" key="1">
    <citation type="submission" date="2022-05" db="EMBL/GenBank/DDBJ databases">
        <title>Description of a novel species of Leclercia; Leclercia tamurae and the Proposal for a Novel Genus Silvania gen. nov. Containing Two Novel Species Silvania hatchlandensis sp. nov. and Silvania confinis sp. nov. Isolated from the Rhizosphere of Oak.</title>
        <authorList>
            <person name="Maddock D.W."/>
            <person name="Brady C.L."/>
            <person name="Denman S."/>
            <person name="Arnold D."/>
        </authorList>
    </citation>
    <scope>NUCLEOTIDE SEQUENCE</scope>
    <source>
        <strain evidence="3">H6S3</strain>
    </source>
</reference>
<proteinExistence type="predicted"/>
<dbReference type="SUPFAM" id="SSF55781">
    <property type="entry name" value="GAF domain-like"/>
    <property type="match status" value="1"/>
</dbReference>
<feature type="non-terminal residue" evidence="3">
    <location>
        <position position="1"/>
    </location>
</feature>
<organism evidence="3 4">
    <name type="scientific">Leclercia tamurae</name>
    <dbReference type="NCBI Taxonomy" id="2926467"/>
    <lineage>
        <taxon>Bacteria</taxon>
        <taxon>Pseudomonadati</taxon>
        <taxon>Pseudomonadota</taxon>
        <taxon>Gammaproteobacteria</taxon>
        <taxon>Enterobacterales</taxon>
        <taxon>Enterobacteriaceae</taxon>
        <taxon>Leclercia</taxon>
    </lineage>
</organism>
<dbReference type="Gene3D" id="3.30.450.40">
    <property type="match status" value="1"/>
</dbReference>
<dbReference type="Pfam" id="PF13185">
    <property type="entry name" value="GAF_2"/>
    <property type="match status" value="1"/>
</dbReference>
<evidence type="ECO:0000259" key="1">
    <source>
        <dbReference type="Pfam" id="PF13185"/>
    </source>
</evidence>